<dbReference type="EMBL" id="MFIH01000055">
    <property type="protein sequence ID" value="OGF84178.1"/>
    <property type="molecule type" value="Genomic_DNA"/>
</dbReference>
<evidence type="ECO:0000313" key="2">
    <source>
        <dbReference type="EMBL" id="OGF84178.1"/>
    </source>
</evidence>
<protein>
    <submittedName>
        <fullName evidence="2">Uncharacterized protein</fullName>
    </submittedName>
</protein>
<dbReference type="Proteomes" id="UP000178405">
    <property type="component" value="Unassembled WGS sequence"/>
</dbReference>
<dbReference type="AlphaFoldDB" id="A0A1F5X893"/>
<organism evidence="2 3">
    <name type="scientific">Candidatus Giovannonibacteria bacterium RIFCSPLOWO2_02_44_8</name>
    <dbReference type="NCBI Taxonomy" id="1798355"/>
    <lineage>
        <taxon>Bacteria</taxon>
        <taxon>Candidatus Giovannoniibacteriota</taxon>
    </lineage>
</organism>
<name>A0A1F5X893_9BACT</name>
<sequence length="74" mass="7768">MTKVFCSPSARPSNQPEPLFTDGRGVGGEDLSTDGHKATLSDRVAEELARDDKVIVVGPHRGGTSGVSPKFMGL</sequence>
<gene>
    <name evidence="2" type="ORF">A2Z63_02485</name>
</gene>
<proteinExistence type="predicted"/>
<comment type="caution">
    <text evidence="2">The sequence shown here is derived from an EMBL/GenBank/DDBJ whole genome shotgun (WGS) entry which is preliminary data.</text>
</comment>
<feature type="region of interest" description="Disordered" evidence="1">
    <location>
        <begin position="1"/>
        <end position="35"/>
    </location>
</feature>
<evidence type="ECO:0000313" key="3">
    <source>
        <dbReference type="Proteomes" id="UP000178405"/>
    </source>
</evidence>
<accession>A0A1F5X893</accession>
<evidence type="ECO:0000256" key="1">
    <source>
        <dbReference type="SAM" id="MobiDB-lite"/>
    </source>
</evidence>
<reference evidence="2 3" key="1">
    <citation type="journal article" date="2016" name="Nat. Commun.">
        <title>Thousands of microbial genomes shed light on interconnected biogeochemical processes in an aquifer system.</title>
        <authorList>
            <person name="Anantharaman K."/>
            <person name="Brown C.T."/>
            <person name="Hug L.A."/>
            <person name="Sharon I."/>
            <person name="Castelle C.J."/>
            <person name="Probst A.J."/>
            <person name="Thomas B.C."/>
            <person name="Singh A."/>
            <person name="Wilkins M.J."/>
            <person name="Karaoz U."/>
            <person name="Brodie E.L."/>
            <person name="Williams K.H."/>
            <person name="Hubbard S.S."/>
            <person name="Banfield J.F."/>
        </authorList>
    </citation>
    <scope>NUCLEOTIDE SEQUENCE [LARGE SCALE GENOMIC DNA]</scope>
</reference>